<dbReference type="Gene3D" id="3.40.430.10">
    <property type="entry name" value="Dihydrofolate Reductase, subunit A"/>
    <property type="match status" value="1"/>
</dbReference>
<evidence type="ECO:0000259" key="1">
    <source>
        <dbReference type="Pfam" id="PF01872"/>
    </source>
</evidence>
<comment type="caution">
    <text evidence="2">The sequence shown here is derived from an EMBL/GenBank/DDBJ whole genome shotgun (WGS) entry which is preliminary data.</text>
</comment>
<dbReference type="GO" id="GO:0008703">
    <property type="term" value="F:5-amino-6-(5-phosphoribosylamino)uracil reductase activity"/>
    <property type="evidence" value="ECO:0007669"/>
    <property type="project" value="InterPro"/>
</dbReference>
<dbReference type="Proteomes" id="UP000321379">
    <property type="component" value="Unassembled WGS sequence"/>
</dbReference>
<dbReference type="Pfam" id="PF01872">
    <property type="entry name" value="RibD_C"/>
    <property type="match status" value="1"/>
</dbReference>
<evidence type="ECO:0000313" key="3">
    <source>
        <dbReference type="Proteomes" id="UP000321379"/>
    </source>
</evidence>
<sequence>MSTIVVQAFMTLDGVVQAGGGPEEDREGGFEHGGWQDRYVVDEGEGATLVAEWESKTEALLFGRKTYEIFAGSWGVWDENAEGLQGEFTRRYNRIPKYVASRTLTELGWKNSQLLGPDVPGAVQSLRAQPGGEIRVWGSTQLIRTLAEHDLVDEYRLLVYPIVLGTGKRLFSDGFPLSTLALVETRALPSGILVNTYRRADAS</sequence>
<dbReference type="SUPFAM" id="SSF53597">
    <property type="entry name" value="Dihydrofolate reductase-like"/>
    <property type="match status" value="1"/>
</dbReference>
<gene>
    <name evidence="2" type="ORF">FVP33_01095</name>
</gene>
<keyword evidence="3" id="KW-1185">Reference proteome</keyword>
<dbReference type="InterPro" id="IPR002734">
    <property type="entry name" value="RibDG_C"/>
</dbReference>
<reference evidence="2 3" key="1">
    <citation type="submission" date="2019-08" db="EMBL/GenBank/DDBJ databases">
        <title>Bacterial whole genome sequence for Glaciihabitans sp. CHu50b-6-2.</title>
        <authorList>
            <person name="Jin L."/>
        </authorList>
    </citation>
    <scope>NUCLEOTIDE SEQUENCE [LARGE SCALE GENOMIC DNA]</scope>
    <source>
        <strain evidence="2 3">CHu50b-6-2</strain>
    </source>
</reference>
<dbReference type="AlphaFoldDB" id="A0A5C8UX96"/>
<evidence type="ECO:0000313" key="2">
    <source>
        <dbReference type="EMBL" id="TXN32700.1"/>
    </source>
</evidence>
<name>A0A5C8UX96_9MICO</name>
<dbReference type="GO" id="GO:0009231">
    <property type="term" value="P:riboflavin biosynthetic process"/>
    <property type="evidence" value="ECO:0007669"/>
    <property type="project" value="InterPro"/>
</dbReference>
<dbReference type="PANTHER" id="PTHR38011">
    <property type="entry name" value="DIHYDROFOLATE REDUCTASE FAMILY PROTEIN (AFU_ORTHOLOGUE AFUA_8G06820)"/>
    <property type="match status" value="1"/>
</dbReference>
<dbReference type="EMBL" id="VRMG01000002">
    <property type="protein sequence ID" value="TXN32700.1"/>
    <property type="molecule type" value="Genomic_DNA"/>
</dbReference>
<feature type="domain" description="Bacterial bifunctional deaminase-reductase C-terminal" evidence="1">
    <location>
        <begin position="3"/>
        <end position="193"/>
    </location>
</feature>
<dbReference type="RefSeq" id="WP_147781795.1">
    <property type="nucleotide sequence ID" value="NZ_VRMG01000002.1"/>
</dbReference>
<dbReference type="InterPro" id="IPR024072">
    <property type="entry name" value="DHFR-like_dom_sf"/>
</dbReference>
<organism evidence="2 3">
    <name type="scientific">Lacisediminihabitans profunda</name>
    <dbReference type="NCBI Taxonomy" id="2594790"/>
    <lineage>
        <taxon>Bacteria</taxon>
        <taxon>Bacillati</taxon>
        <taxon>Actinomycetota</taxon>
        <taxon>Actinomycetes</taxon>
        <taxon>Micrococcales</taxon>
        <taxon>Microbacteriaceae</taxon>
        <taxon>Lacisediminihabitans</taxon>
    </lineage>
</organism>
<dbReference type="PANTHER" id="PTHR38011:SF2">
    <property type="entry name" value="BIFUNCTIONAL DEAMINASE-REDUCTASE DOMAIN PROTEIN"/>
    <property type="match status" value="1"/>
</dbReference>
<dbReference type="InterPro" id="IPR050765">
    <property type="entry name" value="Riboflavin_Biosynth_HTPR"/>
</dbReference>
<accession>A0A5C8UX96</accession>
<protein>
    <submittedName>
        <fullName evidence="2">Dihydrofolate reductase</fullName>
    </submittedName>
</protein>
<proteinExistence type="predicted"/>